<dbReference type="OrthoDB" id="10068552at2759"/>
<dbReference type="GO" id="GO:0042302">
    <property type="term" value="F:structural constituent of cuticle"/>
    <property type="evidence" value="ECO:0007669"/>
    <property type="project" value="UniProtKB-KW"/>
</dbReference>
<evidence type="ECO:0000256" key="7">
    <source>
        <dbReference type="ARBA" id="ARBA00023136"/>
    </source>
</evidence>
<dbReference type="Pfam" id="PF25057">
    <property type="entry name" value="CUT_N"/>
    <property type="match status" value="1"/>
</dbReference>
<keyword evidence="11" id="KW-1185">Reference proteome</keyword>
<dbReference type="PANTHER" id="PTHR22907:SF12">
    <property type="entry name" value="ZP DOMAIN-CONTAINING PROTEIN"/>
    <property type="match status" value="1"/>
</dbReference>
<feature type="chain" id="PRO_5002077544" evidence="8">
    <location>
        <begin position="27"/>
        <end position="489"/>
    </location>
</feature>
<keyword evidence="5 8" id="KW-0732">Signal</keyword>
<dbReference type="InterPro" id="IPR056953">
    <property type="entry name" value="CUT_N"/>
</dbReference>
<evidence type="ECO:0000256" key="6">
    <source>
        <dbReference type="ARBA" id="ARBA00022989"/>
    </source>
</evidence>
<keyword evidence="4" id="KW-0812">Transmembrane</keyword>
<organism evidence="10 11">
    <name type="scientific">Toxocara canis</name>
    <name type="common">Canine roundworm</name>
    <dbReference type="NCBI Taxonomy" id="6265"/>
    <lineage>
        <taxon>Eukaryota</taxon>
        <taxon>Metazoa</taxon>
        <taxon>Ecdysozoa</taxon>
        <taxon>Nematoda</taxon>
        <taxon>Chromadorea</taxon>
        <taxon>Rhabditida</taxon>
        <taxon>Spirurina</taxon>
        <taxon>Ascaridomorpha</taxon>
        <taxon>Ascaridoidea</taxon>
        <taxon>Toxocaridae</taxon>
        <taxon>Toxocara</taxon>
    </lineage>
</organism>
<dbReference type="GO" id="GO:0005886">
    <property type="term" value="C:plasma membrane"/>
    <property type="evidence" value="ECO:0007669"/>
    <property type="project" value="UniProtKB-SubCell"/>
</dbReference>
<dbReference type="InterPro" id="IPR001507">
    <property type="entry name" value="ZP_dom"/>
</dbReference>
<keyword evidence="3" id="KW-1003">Cell membrane</keyword>
<evidence type="ECO:0000256" key="4">
    <source>
        <dbReference type="ARBA" id="ARBA00022692"/>
    </source>
</evidence>
<accession>A0A0B2US79</accession>
<feature type="signal peptide" evidence="8">
    <location>
        <begin position="1"/>
        <end position="26"/>
    </location>
</feature>
<reference evidence="10" key="1">
    <citation type="submission" date="2014-11" db="EMBL/GenBank/DDBJ databases">
        <title>Genetic blueprint of the zoonotic pathogen Toxocara canis.</title>
        <authorList>
            <person name="Zhu X.-Q."/>
            <person name="Korhonen P.K."/>
            <person name="Cai H."/>
            <person name="Young N.D."/>
            <person name="Nejsum P."/>
            <person name="von Samson-Himmelstjerna G."/>
            <person name="Boag P.R."/>
            <person name="Tan P."/>
            <person name="Li Q."/>
            <person name="Min J."/>
            <person name="Yang Y."/>
            <person name="Wang X."/>
            <person name="Fang X."/>
            <person name="Hall R.S."/>
            <person name="Hofmann A."/>
            <person name="Sternberg P.W."/>
            <person name="Jex A.R."/>
            <person name="Gasser R.B."/>
        </authorList>
    </citation>
    <scope>NUCLEOTIDE SEQUENCE [LARGE SCALE GENOMIC DNA]</scope>
    <source>
        <strain evidence="10">PN_DK_2014</strain>
    </source>
</reference>
<evidence type="ECO:0000259" key="9">
    <source>
        <dbReference type="PROSITE" id="PS51034"/>
    </source>
</evidence>
<dbReference type="AlphaFoldDB" id="A0A0B2US79"/>
<dbReference type="Pfam" id="PF25301">
    <property type="entry name" value="CUT_C"/>
    <property type="match status" value="2"/>
</dbReference>
<dbReference type="InterPro" id="IPR051962">
    <property type="entry name" value="Cuticlin"/>
</dbReference>
<gene>
    <name evidence="10" type="primary">cut-1</name>
    <name evidence="10" type="ORF">Tcan_06275</name>
</gene>
<evidence type="ECO:0000256" key="8">
    <source>
        <dbReference type="SAM" id="SignalP"/>
    </source>
</evidence>
<protein>
    <submittedName>
        <fullName evidence="10">Cuticlin-1</fullName>
    </submittedName>
</protein>
<keyword evidence="6" id="KW-1133">Transmembrane helix</keyword>
<dbReference type="Proteomes" id="UP000031036">
    <property type="component" value="Unassembled WGS sequence"/>
</dbReference>
<sequence>MLLGFSTLLCLLIAAQFCCEPWLVNGITIDNDVVGVPQIQCTEHGITFSVRTRSVFRGNIYVKGQFGIPACRQQYFGNDYPGATFTVRIGECGMRRIRQLQPHGLNYMIVFVTNFHPQFITKVDRAFNVRCFYAQSDKTVNSELEVSVLRTETVEQATMLMPNCEYSVRAGSVDGPRVRFSRIGDQLVHRWECDNPNYGMLVKNCFVNDGGGTSVRVLDGRGVLRTETVEQATMLMPNCEYSVRAGSVDGPRVRFSRIGDQLVHRWECDNPNYGMLVKNCFVNDGGGTSVRVLDGRGCPVFSAVVQGPLSYDNSLNLAFVPIWAYKFPDRSQLYFQCQIQVCNKRDNECIGVTPPNCPNVIHPDFIPNSLIDAGVDPTQVIGTFTNPHLLQSPLIVRSADQRIIDRVAINDVHLPPGIASENLPLSALDSTGLSLGETVVASGLQPARPYTNRRRELHPLHRNRAQIQDTLGDLNANTEIFNNVNRGEG</sequence>
<dbReference type="InterPro" id="IPR057475">
    <property type="entry name" value="CUT_C"/>
</dbReference>
<name>A0A0B2US79_TOXCA</name>
<keyword evidence="2" id="KW-0193">Cuticle</keyword>
<keyword evidence="7" id="KW-0472">Membrane</keyword>
<dbReference type="STRING" id="6265.A0A0B2US79"/>
<evidence type="ECO:0000256" key="2">
    <source>
        <dbReference type="ARBA" id="ARBA00022460"/>
    </source>
</evidence>
<comment type="subcellular location">
    <subcellularLocation>
        <location evidence="1">Cell membrane</location>
        <topology evidence="1">Single-pass type I membrane protein</topology>
    </subcellularLocation>
</comment>
<feature type="domain" description="ZP" evidence="9">
    <location>
        <begin position="40"/>
        <end position="356"/>
    </location>
</feature>
<comment type="caution">
    <text evidence="10">The sequence shown here is derived from an EMBL/GenBank/DDBJ whole genome shotgun (WGS) entry which is preliminary data.</text>
</comment>
<dbReference type="SMART" id="SM00241">
    <property type="entry name" value="ZP"/>
    <property type="match status" value="1"/>
</dbReference>
<evidence type="ECO:0000256" key="5">
    <source>
        <dbReference type="ARBA" id="ARBA00022729"/>
    </source>
</evidence>
<evidence type="ECO:0000313" key="11">
    <source>
        <dbReference type="Proteomes" id="UP000031036"/>
    </source>
</evidence>
<evidence type="ECO:0000313" key="10">
    <source>
        <dbReference type="EMBL" id="KHN71735.1"/>
    </source>
</evidence>
<dbReference type="PANTHER" id="PTHR22907">
    <property type="entry name" value="GH04558P"/>
    <property type="match status" value="1"/>
</dbReference>
<dbReference type="EMBL" id="JPKZ01020809">
    <property type="protein sequence ID" value="KHN71735.1"/>
    <property type="molecule type" value="Genomic_DNA"/>
</dbReference>
<proteinExistence type="predicted"/>
<evidence type="ECO:0000256" key="3">
    <source>
        <dbReference type="ARBA" id="ARBA00022475"/>
    </source>
</evidence>
<dbReference type="PROSITE" id="PS51034">
    <property type="entry name" value="ZP_2"/>
    <property type="match status" value="1"/>
</dbReference>
<evidence type="ECO:0000256" key="1">
    <source>
        <dbReference type="ARBA" id="ARBA00004251"/>
    </source>
</evidence>